<dbReference type="OrthoDB" id="443401at2759"/>
<evidence type="ECO:0000256" key="5">
    <source>
        <dbReference type="SAM" id="MobiDB-lite"/>
    </source>
</evidence>
<dbReference type="PROSITE" id="PS50102">
    <property type="entry name" value="RRM"/>
    <property type="match status" value="1"/>
</dbReference>
<dbReference type="Gene3D" id="3.30.70.330">
    <property type="match status" value="2"/>
</dbReference>
<evidence type="ECO:0000259" key="7">
    <source>
        <dbReference type="PROSITE" id="PS50103"/>
    </source>
</evidence>
<dbReference type="AlphaFoldDB" id="A0A7J7J632"/>
<evidence type="ECO:0000259" key="6">
    <source>
        <dbReference type="PROSITE" id="PS50102"/>
    </source>
</evidence>
<feature type="zinc finger region" description="C3H1-type" evidence="3">
    <location>
        <begin position="214"/>
        <end position="242"/>
    </location>
</feature>
<name>A0A7J7J632_BUGNE</name>
<feature type="region of interest" description="Disordered" evidence="5">
    <location>
        <begin position="37"/>
        <end position="120"/>
    </location>
</feature>
<feature type="compositionally biased region" description="Low complexity" evidence="5">
    <location>
        <begin position="196"/>
        <end position="205"/>
    </location>
</feature>
<feature type="compositionally biased region" description="Low complexity" evidence="5">
    <location>
        <begin position="178"/>
        <end position="187"/>
    </location>
</feature>
<evidence type="ECO:0000256" key="2">
    <source>
        <dbReference type="PROSITE-ProRule" id="PRU00176"/>
    </source>
</evidence>
<evidence type="ECO:0000256" key="1">
    <source>
        <dbReference type="ARBA" id="ARBA00022884"/>
    </source>
</evidence>
<dbReference type="SUPFAM" id="SSF54928">
    <property type="entry name" value="RNA-binding domain, RBD"/>
    <property type="match status" value="2"/>
</dbReference>
<feature type="region of interest" description="Disordered" evidence="5">
    <location>
        <begin position="171"/>
        <end position="217"/>
    </location>
</feature>
<reference evidence="8" key="1">
    <citation type="submission" date="2020-06" db="EMBL/GenBank/DDBJ databases">
        <title>Draft genome of Bugula neritina, a colonial animal packing powerful symbionts and potential medicines.</title>
        <authorList>
            <person name="Rayko M."/>
        </authorList>
    </citation>
    <scope>NUCLEOTIDE SEQUENCE [LARGE SCALE GENOMIC DNA]</scope>
    <source>
        <strain evidence="8">Kwan_BN1</strain>
    </source>
</reference>
<keyword evidence="4" id="KW-0175">Coiled coil</keyword>
<keyword evidence="3" id="KW-0862">Zinc</keyword>
<evidence type="ECO:0000256" key="4">
    <source>
        <dbReference type="SAM" id="Coils"/>
    </source>
</evidence>
<keyword evidence="3" id="KW-0479">Metal-binding</keyword>
<feature type="region of interest" description="Disordered" evidence="5">
    <location>
        <begin position="352"/>
        <end position="376"/>
    </location>
</feature>
<dbReference type="InterPro" id="IPR045137">
    <property type="entry name" value="RBM26/27"/>
</dbReference>
<comment type="caution">
    <text evidence="8">The sequence shown here is derived from an EMBL/GenBank/DDBJ whole genome shotgun (WGS) entry which is preliminary data.</text>
</comment>
<evidence type="ECO:0000313" key="8">
    <source>
        <dbReference type="EMBL" id="KAF6021699.1"/>
    </source>
</evidence>
<dbReference type="CDD" id="cd12257">
    <property type="entry name" value="RRM1_RBM26_like"/>
    <property type="match status" value="1"/>
</dbReference>
<feature type="domain" description="C3H1-type" evidence="7">
    <location>
        <begin position="214"/>
        <end position="242"/>
    </location>
</feature>
<dbReference type="InterPro" id="IPR012677">
    <property type="entry name" value="Nucleotide-bd_a/b_plait_sf"/>
</dbReference>
<evidence type="ECO:0000313" key="9">
    <source>
        <dbReference type="Proteomes" id="UP000593567"/>
    </source>
</evidence>
<dbReference type="InterPro" id="IPR035979">
    <property type="entry name" value="RBD_domain_sf"/>
</dbReference>
<dbReference type="InterPro" id="IPR000504">
    <property type="entry name" value="RRM_dom"/>
</dbReference>
<feature type="compositionally biased region" description="Polar residues" evidence="5">
    <location>
        <begin position="37"/>
        <end position="47"/>
    </location>
</feature>
<feature type="coiled-coil region" evidence="4">
    <location>
        <begin position="554"/>
        <end position="581"/>
    </location>
</feature>
<feature type="region of interest" description="Disordered" evidence="5">
    <location>
        <begin position="455"/>
        <end position="495"/>
    </location>
</feature>
<dbReference type="PANTHER" id="PTHR14398">
    <property type="entry name" value="RNA RECOGNITION RRM/RNP DOMAIN"/>
    <property type="match status" value="1"/>
</dbReference>
<feature type="compositionally biased region" description="Basic residues" evidence="5">
    <location>
        <begin position="85"/>
        <end position="97"/>
    </location>
</feature>
<dbReference type="PANTHER" id="PTHR14398:SF0">
    <property type="entry name" value="ZINC FINGER PROTEIN SWM"/>
    <property type="match status" value="1"/>
</dbReference>
<keyword evidence="3" id="KW-0863">Zinc-finger</keyword>
<proteinExistence type="predicted"/>
<feature type="region of interest" description="Disordered" evidence="5">
    <location>
        <begin position="733"/>
        <end position="794"/>
    </location>
</feature>
<dbReference type="EMBL" id="VXIV02002978">
    <property type="protein sequence ID" value="KAF6021699.1"/>
    <property type="molecule type" value="Genomic_DNA"/>
</dbReference>
<gene>
    <name evidence="8" type="ORF">EB796_019997</name>
</gene>
<keyword evidence="1 2" id="KW-0694">RNA-binding</keyword>
<feature type="compositionally biased region" description="Gly residues" evidence="5">
    <location>
        <begin position="638"/>
        <end position="653"/>
    </location>
</feature>
<dbReference type="GO" id="GO:0008270">
    <property type="term" value="F:zinc ion binding"/>
    <property type="evidence" value="ECO:0007669"/>
    <property type="project" value="UniProtKB-KW"/>
</dbReference>
<dbReference type="GO" id="GO:0003723">
    <property type="term" value="F:RNA binding"/>
    <property type="evidence" value="ECO:0007669"/>
    <property type="project" value="UniProtKB-UniRule"/>
</dbReference>
<keyword evidence="9" id="KW-1185">Reference proteome</keyword>
<dbReference type="Proteomes" id="UP000593567">
    <property type="component" value="Unassembled WGS sequence"/>
</dbReference>
<sequence length="847" mass="92849">MSQYSVCVCESINLFATFKLLYKFGFECFEAKNTDSALSRQESAVSRQDSKAHDTDDELSDDDRDHRRTNKRSRSKSQSPSGHSQNRHRISPHRRLGYSRGSYRGGGGGYAPRSNKRGARSRLAEGITTMTLADVTTTVTLHLPDAVAGHHGDPPLQLLAEGQACNSDGYSVSTSCWSPRRSLSPRKSPNRRSRSPLDLLSSLNPVKPSTNKTTETRQRCQDYDVQGYCLKGDLCPFSHGNDAVVMTDVTTLNFNSSSTSQPLAPVNPSSAILPNQQPVPPRPPIVEPYNPELPRMWGPNPAIRPGMHPRGSNYMMTQPRPMGGFTGMPPHALHPGPMRMGSMGPRPHQMYRPRYSANNGQPRPGTSHPPIRDPNRATLEIRNLPVEFNKIVTLHQHFEKFGTIHNIQVQYNGCPTTALVTFSANEEAKQAHQNPEPLFNNRFIKIFWYNEGGQNSDKSGKQAAAAAKPPTKNKLDAASKGGSGVPPKKARVEPNMNRATLRLDKSAQARKVSQNKRIDPKNLEQQKQIILMKLIDQQMQLLMTAEKTKDPKLKSEILKELRKQEINIKEMKESLKLSQAASKSASAKAAKTTKEILDAEIDVHQKKLAGEDTAELQQKLESLKKHASSLGIVDSRGRGGTRGGRGRGRGGGAFKHTEQAPPPTALTILGFKPEEKDAVVAHFKQYGTVTPKEYREGPMTSIVVEYSKAHDAKVASIHGAKFGSKNLIMKWYKPAPTTPPAPSPSQTPTTSVAPVLSSTASSQSAPSKSTAEVALKPPTASVPSDSADSTVQEVRSAVSDSVLLDNNDETDILATDDCNEVGDIDEDILLDDEDFGDDSDKKRVWLP</sequence>
<feature type="compositionally biased region" description="Pro residues" evidence="5">
    <location>
        <begin position="736"/>
        <end position="745"/>
    </location>
</feature>
<organism evidence="8 9">
    <name type="scientific">Bugula neritina</name>
    <name type="common">Brown bryozoan</name>
    <name type="synonym">Sertularia neritina</name>
    <dbReference type="NCBI Taxonomy" id="10212"/>
    <lineage>
        <taxon>Eukaryota</taxon>
        <taxon>Metazoa</taxon>
        <taxon>Spiralia</taxon>
        <taxon>Lophotrochozoa</taxon>
        <taxon>Bryozoa</taxon>
        <taxon>Gymnolaemata</taxon>
        <taxon>Cheilostomatida</taxon>
        <taxon>Flustrina</taxon>
        <taxon>Buguloidea</taxon>
        <taxon>Bugulidae</taxon>
        <taxon>Bugula</taxon>
    </lineage>
</organism>
<dbReference type="PROSITE" id="PS50103">
    <property type="entry name" value="ZF_C3H1"/>
    <property type="match status" value="1"/>
</dbReference>
<protein>
    <submittedName>
        <fullName evidence="8">RBM26</fullName>
    </submittedName>
</protein>
<dbReference type="GO" id="GO:0005634">
    <property type="term" value="C:nucleus"/>
    <property type="evidence" value="ECO:0007669"/>
    <property type="project" value="TreeGrafter"/>
</dbReference>
<dbReference type="InterPro" id="IPR000571">
    <property type="entry name" value="Znf_CCCH"/>
</dbReference>
<feature type="compositionally biased region" description="Low complexity" evidence="5">
    <location>
        <begin position="746"/>
        <end position="771"/>
    </location>
</feature>
<feature type="domain" description="RRM" evidence="6">
    <location>
        <begin position="377"/>
        <end position="451"/>
    </location>
</feature>
<accession>A0A7J7J632</accession>
<feature type="compositionally biased region" description="Polar residues" evidence="5">
    <location>
        <begin position="781"/>
        <end position="793"/>
    </location>
</feature>
<feature type="region of interest" description="Disordered" evidence="5">
    <location>
        <begin position="632"/>
        <end position="664"/>
    </location>
</feature>
<evidence type="ECO:0000256" key="3">
    <source>
        <dbReference type="PROSITE-ProRule" id="PRU00723"/>
    </source>
</evidence>